<dbReference type="OMA" id="IDHEFTH"/>
<dbReference type="STRING" id="321614.Q0UEE6"/>
<dbReference type="Proteomes" id="UP000001055">
    <property type="component" value="Unassembled WGS sequence"/>
</dbReference>
<dbReference type="KEGG" id="pno:SNOG_09868"/>
<dbReference type="SUPFAM" id="SSF54909">
    <property type="entry name" value="Dimeric alpha+beta barrel"/>
    <property type="match status" value="1"/>
</dbReference>
<proteinExistence type="inferred from homology"/>
<dbReference type="InterPro" id="IPR011008">
    <property type="entry name" value="Dimeric_a/b-barrel"/>
</dbReference>
<dbReference type="AlphaFoldDB" id="Q0UEE6"/>
<sequence length="176" mass="20622">MVHHKVDVGTLPEYCIVLLISKQHQFANEQFEWDVKENYQRLLLLVCPKRKSHSDNACFSACIKLSFYFKKLPGVDDDHFQFHAVKIQRYVQLYQSPEMKKKVQELGMEVKLSIHAYSKYQLTSQLLDYDACSQIWVRSWDDWVEFASSPEYVAALMPDADHFMDYKKSGIKVMAG</sequence>
<dbReference type="GO" id="GO:0016491">
    <property type="term" value="F:oxidoreductase activity"/>
    <property type="evidence" value="ECO:0007669"/>
    <property type="project" value="InterPro"/>
</dbReference>
<protein>
    <recommendedName>
        <fullName evidence="2">EthD domain-containing protein</fullName>
    </recommendedName>
</protein>
<feature type="domain" description="EthD" evidence="2">
    <location>
        <begin position="122"/>
        <end position="165"/>
    </location>
</feature>
<dbReference type="GeneID" id="5977059"/>
<dbReference type="InterPro" id="IPR009799">
    <property type="entry name" value="EthD_dom"/>
</dbReference>
<evidence type="ECO:0000256" key="1">
    <source>
        <dbReference type="ARBA" id="ARBA00005986"/>
    </source>
</evidence>
<dbReference type="VEuPathDB" id="FungiDB:JI435_098680"/>
<comment type="similarity">
    <text evidence="1">Belongs to the tpcK family.</text>
</comment>
<evidence type="ECO:0000259" key="2">
    <source>
        <dbReference type="Pfam" id="PF07110"/>
    </source>
</evidence>
<dbReference type="RefSeq" id="XP_001800154.1">
    <property type="nucleotide sequence ID" value="XM_001800102.1"/>
</dbReference>
<reference evidence="4" key="1">
    <citation type="journal article" date="2007" name="Plant Cell">
        <title>Dothideomycete-plant interactions illuminated by genome sequencing and EST analysis of the wheat pathogen Stagonospora nodorum.</title>
        <authorList>
            <person name="Hane J.K."/>
            <person name="Lowe R.G."/>
            <person name="Solomon P.S."/>
            <person name="Tan K.C."/>
            <person name="Schoch C.L."/>
            <person name="Spatafora J.W."/>
            <person name="Crous P.W."/>
            <person name="Kodira C."/>
            <person name="Birren B.W."/>
            <person name="Galagan J.E."/>
            <person name="Torriani S.F."/>
            <person name="McDonald B.A."/>
            <person name="Oliver R.P."/>
        </authorList>
    </citation>
    <scope>NUCLEOTIDE SEQUENCE [LARGE SCALE GENOMIC DNA]</scope>
    <source>
        <strain evidence="4">SN15 / ATCC MYA-4574 / FGSC 10173</strain>
    </source>
</reference>
<dbReference type="Gene3D" id="3.30.70.100">
    <property type="match status" value="1"/>
</dbReference>
<name>Q0UEE6_PHANO</name>
<evidence type="ECO:0000313" key="4">
    <source>
        <dbReference type="Proteomes" id="UP000001055"/>
    </source>
</evidence>
<gene>
    <name evidence="3" type="ORF">SNOG_09868</name>
</gene>
<dbReference type="Pfam" id="PF07110">
    <property type="entry name" value="EthD"/>
    <property type="match status" value="1"/>
</dbReference>
<evidence type="ECO:0000313" key="3">
    <source>
        <dbReference type="EMBL" id="EAT83133.1"/>
    </source>
</evidence>
<accession>Q0UEE6</accession>
<dbReference type="EMBL" id="CH445339">
    <property type="protein sequence ID" value="EAT83133.1"/>
    <property type="molecule type" value="Genomic_DNA"/>
</dbReference>
<organism evidence="3 4">
    <name type="scientific">Phaeosphaeria nodorum (strain SN15 / ATCC MYA-4574 / FGSC 10173)</name>
    <name type="common">Glume blotch fungus</name>
    <name type="synonym">Parastagonospora nodorum</name>
    <dbReference type="NCBI Taxonomy" id="321614"/>
    <lineage>
        <taxon>Eukaryota</taxon>
        <taxon>Fungi</taxon>
        <taxon>Dikarya</taxon>
        <taxon>Ascomycota</taxon>
        <taxon>Pezizomycotina</taxon>
        <taxon>Dothideomycetes</taxon>
        <taxon>Pleosporomycetidae</taxon>
        <taxon>Pleosporales</taxon>
        <taxon>Pleosporineae</taxon>
        <taxon>Phaeosphaeriaceae</taxon>
        <taxon>Parastagonospora</taxon>
    </lineage>
</organism>
<dbReference type="InParanoid" id="Q0UEE6"/>